<organism evidence="2 3">
    <name type="scientific">Cyclotella atomus</name>
    <dbReference type="NCBI Taxonomy" id="382360"/>
    <lineage>
        <taxon>Eukaryota</taxon>
        <taxon>Sar</taxon>
        <taxon>Stramenopiles</taxon>
        <taxon>Ochrophyta</taxon>
        <taxon>Bacillariophyta</taxon>
        <taxon>Coscinodiscophyceae</taxon>
        <taxon>Thalassiosirophycidae</taxon>
        <taxon>Stephanodiscales</taxon>
        <taxon>Stephanodiscaceae</taxon>
        <taxon>Cyclotella</taxon>
    </lineage>
</organism>
<comment type="caution">
    <text evidence="2">The sequence shown here is derived from an EMBL/GenBank/DDBJ whole genome shotgun (WGS) entry which is preliminary data.</text>
</comment>
<evidence type="ECO:0000256" key="1">
    <source>
        <dbReference type="SAM" id="MobiDB-lite"/>
    </source>
</evidence>
<feature type="region of interest" description="Disordered" evidence="1">
    <location>
        <begin position="563"/>
        <end position="596"/>
    </location>
</feature>
<evidence type="ECO:0000313" key="3">
    <source>
        <dbReference type="Proteomes" id="UP001530400"/>
    </source>
</evidence>
<dbReference type="AlphaFoldDB" id="A0ABD3QEF2"/>
<gene>
    <name evidence="2" type="ORF">ACHAWO_011162</name>
</gene>
<feature type="compositionally biased region" description="Polar residues" evidence="1">
    <location>
        <begin position="575"/>
        <end position="586"/>
    </location>
</feature>
<accession>A0ABD3QEF2</accession>
<proteinExistence type="predicted"/>
<keyword evidence="3" id="KW-1185">Reference proteome</keyword>
<reference evidence="2 3" key="1">
    <citation type="submission" date="2024-10" db="EMBL/GenBank/DDBJ databases">
        <title>Updated reference genomes for cyclostephanoid diatoms.</title>
        <authorList>
            <person name="Roberts W.R."/>
            <person name="Alverson A.J."/>
        </authorList>
    </citation>
    <scope>NUCLEOTIDE SEQUENCE [LARGE SCALE GENOMIC DNA]</scope>
    <source>
        <strain evidence="2 3">AJA010-31</strain>
    </source>
</reference>
<name>A0ABD3QEF2_9STRA</name>
<evidence type="ECO:0000313" key="2">
    <source>
        <dbReference type="EMBL" id="KAL3798487.1"/>
    </source>
</evidence>
<protein>
    <recommendedName>
        <fullName evidence="4">Fibronectin type-III domain-containing protein</fullName>
    </recommendedName>
</protein>
<dbReference type="EMBL" id="JALLPJ020000216">
    <property type="protein sequence ID" value="KAL3798487.1"/>
    <property type="molecule type" value="Genomic_DNA"/>
</dbReference>
<sequence length="957" mass="108864">MPQTKPFFVIRNYIHDDVNNYAIHDDLGDQSSSPDSTADEVDQSKHARLSIVRLSEAPDKGFYLDFGSDIDNDVQINEFVDNEDLVAYLDERNWKHLQSFACLIGKADALSGIGEDSRFVVKEKVVDVLNSAVPLERLFSWDVLAEARERGDLSWRDIRALITAVRQEVVFLTKDGILKAHEPIQLSFLQFTAFARLVNYHLRLLPNVKCRVVSTYASAVDITIKCNDRCSVQIGLVRADSQTYPTSLDLQHHSSIFVSWKSSDVEPGLSQTIKVDSLEPNTSYSIFLRVDRNTVVSSNDDVLQSRVNFVTDCQAIIFPTFESMSFQEQKTEIVACINDKSVRKEAPVVPKDPNTYVSIDECSQDWKEFIMWWLQNNDIRTAFLTRELMFAASDEDIRRQAVLSGISMKKRASKDAKEREMWSNQFAAWYYGLDIPSGAQLGETRALKPTTSFYTSPHIQHYEFDTDGNDEIPNRPFSSYRGLGNRVLQAPIILDDDQQAAPEESSQLKSPGNIIVNAINPMEEEEKQLLTMDMTITSMQRQSIASIEKIRASPLVAQSRYTIPNDIDSSRRNRSAGSKQFTSSRPTGKCDDKRNSAVDSEVVIGAKSHSQRVRFLDKVTQKVSGARTKAEQMTGSSPNLRGINLFRSKVRLVILLMKLSSTPSRKSVFRLERDSAVAPDNVFDIFDFDEAACDFDALKKNQPSKERPLRYDPDEVDALRRRNDSKLLKKSFDAMMCWKNKQMMMRRDKNVKNVKAREAYNSSLLRLVFRIYQAHVRDLVRERAVDEQAVNEEVVEPIAEPILPEEEVVDSTFGIRRTHSFERRMLSLEDELASKFREKCMSLKADASTFLPAQRSRRTKLGKITPTEYNDQIRHGIEVSDTRALFYYGGEPINLYDGQTLKSLKREKLKAGRGSVNIFDVPSVLSQSLWFEKEDSSSSISGFRMREKVNCLAECGT</sequence>
<evidence type="ECO:0008006" key="4">
    <source>
        <dbReference type="Google" id="ProtNLM"/>
    </source>
</evidence>
<dbReference type="Proteomes" id="UP001530400">
    <property type="component" value="Unassembled WGS sequence"/>
</dbReference>